<dbReference type="OrthoDB" id="3239865at2"/>
<dbReference type="SUPFAM" id="SSF56112">
    <property type="entry name" value="Protein kinase-like (PK-like)"/>
    <property type="match status" value="1"/>
</dbReference>
<name>A0A5C5BEJ5_9MICO</name>
<dbReference type="RefSeq" id="WP_108719353.1">
    <property type="nucleotide sequence ID" value="NZ_VENP01000012.1"/>
</dbReference>
<organism evidence="2 3">
    <name type="scientific">Miniimonas arenae</name>
    <dbReference type="NCBI Taxonomy" id="676201"/>
    <lineage>
        <taxon>Bacteria</taxon>
        <taxon>Bacillati</taxon>
        <taxon>Actinomycetota</taxon>
        <taxon>Actinomycetes</taxon>
        <taxon>Micrococcales</taxon>
        <taxon>Beutenbergiaceae</taxon>
        <taxon>Miniimonas</taxon>
    </lineage>
</organism>
<reference evidence="2 3" key="1">
    <citation type="submission" date="2019-06" db="EMBL/GenBank/DDBJ databases">
        <title>Draft genome sequence of Miniimonas arenae KCTC 19750T isolated from sea sand.</title>
        <authorList>
            <person name="Park S.-J."/>
        </authorList>
    </citation>
    <scope>NUCLEOTIDE SEQUENCE [LARGE SCALE GENOMIC DNA]</scope>
    <source>
        <strain evidence="2 3">KCTC 19750</strain>
    </source>
</reference>
<dbReference type="GO" id="GO:0016740">
    <property type="term" value="F:transferase activity"/>
    <property type="evidence" value="ECO:0007669"/>
    <property type="project" value="UniProtKB-KW"/>
</dbReference>
<dbReference type="InterPro" id="IPR002575">
    <property type="entry name" value="Aminoglycoside_PTrfase"/>
</dbReference>
<keyword evidence="3" id="KW-1185">Reference proteome</keyword>
<gene>
    <name evidence="2" type="ORF">FH969_04950</name>
</gene>
<dbReference type="PANTHER" id="PTHR21310:SF15">
    <property type="entry name" value="AMINOGLYCOSIDE PHOSPHOTRANSFERASE DOMAIN-CONTAINING PROTEIN"/>
    <property type="match status" value="1"/>
</dbReference>
<dbReference type="Pfam" id="PF01636">
    <property type="entry name" value="APH"/>
    <property type="match status" value="1"/>
</dbReference>
<evidence type="ECO:0000313" key="2">
    <source>
        <dbReference type="EMBL" id="TNU76008.1"/>
    </source>
</evidence>
<comment type="caution">
    <text evidence="2">The sequence shown here is derived from an EMBL/GenBank/DDBJ whole genome shotgun (WGS) entry which is preliminary data.</text>
</comment>
<sequence length="308" mass="32432">MSTPTPRWSTSYLAALAVAAVPGLDAVATRHPRTVTEHLEVTGVLDSAGRAWVVRAPRDDATGAALALESALLAALEREDLPFDLARTAGWVELDDGGRAVVQTALPGRPLVLAALHAGPGVAADLGAALAALHRVPLDTVSDLVPVYDAEACRTRLLAELDALAATGRVPAVLLRRWEHALEDVALWRFSTTFVHGDLASDRVLVEGEEVVALEDFAQAHVGDPAVDLAWLVAAAPEDALESVLEAYALGAPEGDAHALDRAQLLSELALGRWLQHGLRVSEPQVVAEAEEMLADLAEAVTAVPDED</sequence>
<accession>A0A5C5BEJ5</accession>
<evidence type="ECO:0000259" key="1">
    <source>
        <dbReference type="Pfam" id="PF01636"/>
    </source>
</evidence>
<dbReference type="AlphaFoldDB" id="A0A5C5BEJ5"/>
<proteinExistence type="predicted"/>
<dbReference type="InterPro" id="IPR011009">
    <property type="entry name" value="Kinase-like_dom_sf"/>
</dbReference>
<dbReference type="EMBL" id="VENP01000012">
    <property type="protein sequence ID" value="TNU76008.1"/>
    <property type="molecule type" value="Genomic_DNA"/>
</dbReference>
<dbReference type="PANTHER" id="PTHR21310">
    <property type="entry name" value="AMINOGLYCOSIDE PHOSPHOTRANSFERASE-RELATED-RELATED"/>
    <property type="match status" value="1"/>
</dbReference>
<protein>
    <submittedName>
        <fullName evidence="2">Aminoglycoside phosphotransferase</fullName>
    </submittedName>
</protein>
<dbReference type="Proteomes" id="UP000313849">
    <property type="component" value="Unassembled WGS sequence"/>
</dbReference>
<dbReference type="Gene3D" id="3.90.1200.10">
    <property type="match status" value="1"/>
</dbReference>
<evidence type="ECO:0000313" key="3">
    <source>
        <dbReference type="Proteomes" id="UP000313849"/>
    </source>
</evidence>
<dbReference type="InterPro" id="IPR051678">
    <property type="entry name" value="AGP_Transferase"/>
</dbReference>
<keyword evidence="2" id="KW-0808">Transferase</keyword>
<feature type="domain" description="Aminoglycoside phosphotransferase" evidence="1">
    <location>
        <begin position="46"/>
        <end position="252"/>
    </location>
</feature>